<evidence type="ECO:0000256" key="1">
    <source>
        <dbReference type="SAM" id="MobiDB-lite"/>
    </source>
</evidence>
<gene>
    <name evidence="4" type="ORF">HDF16_001182</name>
</gene>
<keyword evidence="2" id="KW-0732">Signal</keyword>
<dbReference type="InterPro" id="IPR036465">
    <property type="entry name" value="vWFA_dom_sf"/>
</dbReference>
<evidence type="ECO:0000259" key="3">
    <source>
        <dbReference type="PROSITE" id="PS50234"/>
    </source>
</evidence>
<comment type="caution">
    <text evidence="4">The sequence shown here is derived from an EMBL/GenBank/DDBJ whole genome shotgun (WGS) entry which is preliminary data.</text>
</comment>
<accession>A0A7W7ZB21</accession>
<evidence type="ECO:0000256" key="2">
    <source>
        <dbReference type="SAM" id="SignalP"/>
    </source>
</evidence>
<dbReference type="AlphaFoldDB" id="A0A7W7ZB21"/>
<feature type="region of interest" description="Disordered" evidence="1">
    <location>
        <begin position="30"/>
        <end position="56"/>
    </location>
</feature>
<proteinExistence type="predicted"/>
<name>A0A7W7ZB21_9BACT</name>
<dbReference type="Gene3D" id="3.40.50.410">
    <property type="entry name" value="von Willebrand factor, type A domain"/>
    <property type="match status" value="1"/>
</dbReference>
<feature type="chain" id="PRO_5031529440" evidence="2">
    <location>
        <begin position="31"/>
        <end position="351"/>
    </location>
</feature>
<dbReference type="Proteomes" id="UP000540989">
    <property type="component" value="Unassembled WGS sequence"/>
</dbReference>
<protein>
    <submittedName>
        <fullName evidence="4">VWFA-related protein</fullName>
    </submittedName>
</protein>
<feature type="domain" description="VWFA" evidence="3">
    <location>
        <begin position="110"/>
        <end position="303"/>
    </location>
</feature>
<dbReference type="PROSITE" id="PS50234">
    <property type="entry name" value="VWFA"/>
    <property type="match status" value="1"/>
</dbReference>
<dbReference type="EMBL" id="JACHIP010000002">
    <property type="protein sequence ID" value="MBB5056497.1"/>
    <property type="molecule type" value="Genomic_DNA"/>
</dbReference>
<keyword evidence="5" id="KW-1185">Reference proteome</keyword>
<reference evidence="4 5" key="1">
    <citation type="submission" date="2020-08" db="EMBL/GenBank/DDBJ databases">
        <title>Genomic Encyclopedia of Type Strains, Phase IV (KMG-V): Genome sequencing to study the core and pangenomes of soil and plant-associated prokaryotes.</title>
        <authorList>
            <person name="Whitman W."/>
        </authorList>
    </citation>
    <scope>NUCLEOTIDE SEQUENCE [LARGE SCALE GENOMIC DNA]</scope>
    <source>
        <strain evidence="4 5">M8UP14</strain>
    </source>
</reference>
<evidence type="ECO:0000313" key="4">
    <source>
        <dbReference type="EMBL" id="MBB5056497.1"/>
    </source>
</evidence>
<dbReference type="CDD" id="cd00198">
    <property type="entry name" value="vWFA"/>
    <property type="match status" value="1"/>
</dbReference>
<dbReference type="NCBIfam" id="TIGR03436">
    <property type="entry name" value="acidobact_VWFA"/>
    <property type="match status" value="1"/>
</dbReference>
<dbReference type="RefSeq" id="WP_348641254.1">
    <property type="nucleotide sequence ID" value="NZ_JACHIP010000002.1"/>
</dbReference>
<dbReference type="InterPro" id="IPR017802">
    <property type="entry name" value="VWFA-rel_acidobac-type"/>
</dbReference>
<evidence type="ECO:0000313" key="5">
    <source>
        <dbReference type="Proteomes" id="UP000540989"/>
    </source>
</evidence>
<sequence>MRLLSGLIPRPGISLGLMTVLLLAPCASRAQEAPSPGGPPPPSSAASQQESEDSPVATLKVQTNLVNVYFSVRDKNGYITNLKKDDCSIEEDKVPQKIKNFTQEKNLPLTIGILLDTSGSQMHVLPLEQESGAQFLKDVLTPKDEAFLISFDVNVDLLADYTNSSREIKRALDKAQINTGAGSGSVTGNGAARGTLLYDAVYLAANDKLKQEAGRKILVLLTDGGDQGSQETIKTAAEAAQKANAIVYVILIADRGFYSGFGMGFSGDSDMEKLAKDTGGRVINVGNDGKRLEAAFAQISDELRTQYLASYTPTNEKQDGTFRKLQLTCQKDQKVQARRGYYAVADASEDQ</sequence>
<dbReference type="Pfam" id="PF00092">
    <property type="entry name" value="VWA"/>
    <property type="match status" value="1"/>
</dbReference>
<dbReference type="SMART" id="SM00327">
    <property type="entry name" value="VWA"/>
    <property type="match status" value="1"/>
</dbReference>
<dbReference type="SUPFAM" id="SSF53300">
    <property type="entry name" value="vWA-like"/>
    <property type="match status" value="1"/>
</dbReference>
<organism evidence="4 5">
    <name type="scientific">Granulicella aggregans</name>
    <dbReference type="NCBI Taxonomy" id="474949"/>
    <lineage>
        <taxon>Bacteria</taxon>
        <taxon>Pseudomonadati</taxon>
        <taxon>Acidobacteriota</taxon>
        <taxon>Terriglobia</taxon>
        <taxon>Terriglobales</taxon>
        <taxon>Acidobacteriaceae</taxon>
        <taxon>Granulicella</taxon>
    </lineage>
</organism>
<dbReference type="InterPro" id="IPR002035">
    <property type="entry name" value="VWF_A"/>
</dbReference>
<feature type="signal peptide" evidence="2">
    <location>
        <begin position="1"/>
        <end position="30"/>
    </location>
</feature>